<dbReference type="Pfam" id="PF13417">
    <property type="entry name" value="GST_N_3"/>
    <property type="match status" value="1"/>
</dbReference>
<dbReference type="InterPro" id="IPR004045">
    <property type="entry name" value="Glutathione_S-Trfase_N"/>
</dbReference>
<dbReference type="InterPro" id="IPR040079">
    <property type="entry name" value="Glutathione_S-Trfase"/>
</dbReference>
<dbReference type="EMBL" id="MLHN01000003">
    <property type="protein sequence ID" value="OOF51675.1"/>
    <property type="molecule type" value="Genomic_DNA"/>
</dbReference>
<dbReference type="Pfam" id="PF04399">
    <property type="entry name" value="Glutaredoxin2_C"/>
    <property type="match status" value="1"/>
</dbReference>
<dbReference type="NCBIfam" id="TIGR02182">
    <property type="entry name" value="GRXB"/>
    <property type="match status" value="1"/>
</dbReference>
<reference evidence="2 3" key="1">
    <citation type="submission" date="2016-10" db="EMBL/GenBank/DDBJ databases">
        <title>Rodentibacter gen. nov. and new species.</title>
        <authorList>
            <person name="Christensen H."/>
        </authorList>
    </citation>
    <scope>NUCLEOTIDE SEQUENCE [LARGE SCALE GENOMIC DNA]</scope>
    <source>
        <strain evidence="3">ppn416</strain>
    </source>
</reference>
<dbReference type="InterPro" id="IPR036249">
    <property type="entry name" value="Thioredoxin-like_sf"/>
</dbReference>
<dbReference type="SFLD" id="SFLDG01183">
    <property type="entry name" value="Grx2-like"/>
    <property type="match status" value="1"/>
</dbReference>
<evidence type="ECO:0000313" key="2">
    <source>
        <dbReference type="EMBL" id="OOF51675.1"/>
    </source>
</evidence>
<dbReference type="Gene3D" id="3.40.30.10">
    <property type="entry name" value="Glutaredoxin"/>
    <property type="match status" value="1"/>
</dbReference>
<protein>
    <submittedName>
        <fullName evidence="2">Glutaredoxin, GrxB family</fullName>
    </submittedName>
</protein>
<dbReference type="NCBIfam" id="NF007702">
    <property type="entry name" value="PRK10387.1"/>
    <property type="match status" value="1"/>
</dbReference>
<evidence type="ECO:0000259" key="1">
    <source>
        <dbReference type="PROSITE" id="PS50404"/>
    </source>
</evidence>
<dbReference type="InterPro" id="IPR011901">
    <property type="entry name" value="Grx2"/>
</dbReference>
<dbReference type="PROSITE" id="PS51354">
    <property type="entry name" value="GLUTAREDOXIN_2"/>
    <property type="match status" value="1"/>
</dbReference>
<dbReference type="PROSITE" id="PS50404">
    <property type="entry name" value="GST_NTER"/>
    <property type="match status" value="1"/>
</dbReference>
<sequence length="215" mass="24926">MKLYAYDHCPFCVRARMIFGLKNLPFELVILANDDEITPTDLVGKKVVPILVKEDGTAMPESLDIVRYVDEYFGEKMLSEQLRPEIEEWVKTVSRYYNHLLIPRFVKMDLAEFKTQSEVDYFTKKKTESIGDFQQNLDETANYLVRLHQDLENLVPLIKSPSSLNDGISLEDIIVFPMLRNLTCVRDIQFPPEVAAYLEKMSEQSGVELYFDKAI</sequence>
<name>A0A1V3J8F2_9PAST</name>
<dbReference type="PANTHER" id="PTHR43968:SF6">
    <property type="entry name" value="GLUTATHIONE S-TRANSFERASE OMEGA"/>
    <property type="match status" value="1"/>
</dbReference>
<comment type="caution">
    <text evidence="2">The sequence shown here is derived from an EMBL/GenBank/DDBJ whole genome shotgun (WGS) entry which is preliminary data.</text>
</comment>
<evidence type="ECO:0000313" key="3">
    <source>
        <dbReference type="Proteomes" id="UP000188481"/>
    </source>
</evidence>
<dbReference type="CDD" id="cd03199">
    <property type="entry name" value="GST_C_GRX2"/>
    <property type="match status" value="1"/>
</dbReference>
<dbReference type="Gene3D" id="1.20.1050.10">
    <property type="match status" value="1"/>
</dbReference>
<dbReference type="InterPro" id="IPR011767">
    <property type="entry name" value="GLR_AS"/>
</dbReference>
<organism evidence="2 3">
    <name type="scientific">Rodentibacter genomosp. 1</name>
    <dbReference type="NCBI Taxonomy" id="1908264"/>
    <lineage>
        <taxon>Bacteria</taxon>
        <taxon>Pseudomonadati</taxon>
        <taxon>Pseudomonadota</taxon>
        <taxon>Gammaproteobacteria</taxon>
        <taxon>Pasteurellales</taxon>
        <taxon>Pasteurellaceae</taxon>
        <taxon>Rodentibacter</taxon>
    </lineage>
</organism>
<dbReference type="PANTHER" id="PTHR43968">
    <property type="match status" value="1"/>
</dbReference>
<dbReference type="PROSITE" id="PS00195">
    <property type="entry name" value="GLUTAREDOXIN_1"/>
    <property type="match status" value="1"/>
</dbReference>
<dbReference type="STRING" id="1908264.BKK54_01480"/>
<dbReference type="SFLD" id="SFLDG01204">
    <property type="entry name" value="Grx2-like.1"/>
    <property type="match status" value="1"/>
</dbReference>
<dbReference type="SFLD" id="SFLDS00019">
    <property type="entry name" value="Glutathione_Transferase_(cytos"/>
    <property type="match status" value="1"/>
</dbReference>
<dbReference type="AlphaFoldDB" id="A0A1V3J8F2"/>
<dbReference type="GO" id="GO:0005829">
    <property type="term" value="C:cytosol"/>
    <property type="evidence" value="ECO:0007669"/>
    <property type="project" value="InterPro"/>
</dbReference>
<dbReference type="RefSeq" id="WP_077540824.1">
    <property type="nucleotide sequence ID" value="NZ_MLHN01000003.1"/>
</dbReference>
<dbReference type="CDD" id="cd03037">
    <property type="entry name" value="GST_N_GRX2"/>
    <property type="match status" value="1"/>
</dbReference>
<dbReference type="InterPro" id="IPR050983">
    <property type="entry name" value="GST_Omega/HSP26"/>
</dbReference>
<accession>A0A1V3J8F2</accession>
<gene>
    <name evidence="2" type="ORF">BKK54_01480</name>
</gene>
<dbReference type="SUPFAM" id="SSF47616">
    <property type="entry name" value="GST C-terminal domain-like"/>
    <property type="match status" value="1"/>
</dbReference>
<proteinExistence type="predicted"/>
<keyword evidence="3" id="KW-1185">Reference proteome</keyword>
<dbReference type="InterPro" id="IPR007494">
    <property type="entry name" value="Glutaredoxin2_C"/>
</dbReference>
<dbReference type="SUPFAM" id="SSF52833">
    <property type="entry name" value="Thioredoxin-like"/>
    <property type="match status" value="1"/>
</dbReference>
<dbReference type="Proteomes" id="UP000188481">
    <property type="component" value="Unassembled WGS sequence"/>
</dbReference>
<dbReference type="InterPro" id="IPR036282">
    <property type="entry name" value="Glutathione-S-Trfase_C_sf"/>
</dbReference>
<feature type="domain" description="GST N-terminal" evidence="1">
    <location>
        <begin position="1"/>
        <end position="77"/>
    </location>
</feature>